<dbReference type="Gene3D" id="2.60.40.790">
    <property type="match status" value="1"/>
</dbReference>
<dbReference type="EMBL" id="JABBVZ010000005">
    <property type="protein sequence ID" value="NMP21214.1"/>
    <property type="molecule type" value="Genomic_DNA"/>
</dbReference>
<dbReference type="CDD" id="cd06464">
    <property type="entry name" value="ACD_sHsps-like"/>
    <property type="match status" value="1"/>
</dbReference>
<sequence length="137" mass="15859">MSLLRWDMNDMERLKDDMTRMWGRMREDWNLDQTRPHTHMHQLDHGYLAEFELPGVNPELVNIEVDEEAVMVQGEFPACPGEVDARAGRPFHVVVSWPTEINPDTAEAAWRHGLLSITAQKAAGHRRRISLHDIQPQ</sequence>
<name>A0A7Y0Q2J0_9FIRM</name>
<evidence type="ECO:0000313" key="5">
    <source>
        <dbReference type="Proteomes" id="UP000533476"/>
    </source>
</evidence>
<gene>
    <name evidence="4" type="ORF">HIJ39_02415</name>
</gene>
<dbReference type="RefSeq" id="WP_169096336.1">
    <property type="nucleotide sequence ID" value="NZ_JABBVZ010000005.1"/>
</dbReference>
<dbReference type="SUPFAM" id="SSF49764">
    <property type="entry name" value="HSP20-like chaperones"/>
    <property type="match status" value="1"/>
</dbReference>
<dbReference type="PROSITE" id="PS01031">
    <property type="entry name" value="SHSP"/>
    <property type="match status" value="1"/>
</dbReference>
<dbReference type="InterPro" id="IPR002068">
    <property type="entry name" value="A-crystallin/Hsp20_dom"/>
</dbReference>
<dbReference type="Proteomes" id="UP000533476">
    <property type="component" value="Unassembled WGS sequence"/>
</dbReference>
<accession>A0A7Y0Q2J0</accession>
<organism evidence="4 5">
    <name type="scientific">Sulfobacillus harzensis</name>
    <dbReference type="NCBI Taxonomy" id="2729629"/>
    <lineage>
        <taxon>Bacteria</taxon>
        <taxon>Bacillati</taxon>
        <taxon>Bacillota</taxon>
        <taxon>Clostridia</taxon>
        <taxon>Eubacteriales</taxon>
        <taxon>Clostridiales Family XVII. Incertae Sedis</taxon>
        <taxon>Sulfobacillus</taxon>
    </lineage>
</organism>
<keyword evidence="5" id="KW-1185">Reference proteome</keyword>
<protein>
    <submittedName>
        <fullName evidence="4">Hsp20/alpha crystallin family protein</fullName>
    </submittedName>
</protein>
<evidence type="ECO:0000313" key="4">
    <source>
        <dbReference type="EMBL" id="NMP21214.1"/>
    </source>
</evidence>
<dbReference type="InterPro" id="IPR008978">
    <property type="entry name" value="HSP20-like_chaperone"/>
</dbReference>
<comment type="caution">
    <text evidence="4">The sequence shown here is derived from an EMBL/GenBank/DDBJ whole genome shotgun (WGS) entry which is preliminary data.</text>
</comment>
<dbReference type="Pfam" id="PF00011">
    <property type="entry name" value="HSP20"/>
    <property type="match status" value="1"/>
</dbReference>
<comment type="similarity">
    <text evidence="1 2">Belongs to the small heat shock protein (HSP20) family.</text>
</comment>
<proteinExistence type="inferred from homology"/>
<evidence type="ECO:0000256" key="2">
    <source>
        <dbReference type="RuleBase" id="RU003616"/>
    </source>
</evidence>
<evidence type="ECO:0000259" key="3">
    <source>
        <dbReference type="PROSITE" id="PS01031"/>
    </source>
</evidence>
<feature type="domain" description="SHSP" evidence="3">
    <location>
        <begin position="29"/>
        <end position="137"/>
    </location>
</feature>
<reference evidence="4 5" key="1">
    <citation type="submission" date="2020-04" db="EMBL/GenBank/DDBJ databases">
        <authorList>
            <person name="Zhang R."/>
            <person name="Schippers A."/>
        </authorList>
    </citation>
    <scope>NUCLEOTIDE SEQUENCE [LARGE SCALE GENOMIC DNA]</scope>
    <source>
        <strain evidence="4 5">DSM 109850</strain>
    </source>
</reference>
<dbReference type="AlphaFoldDB" id="A0A7Y0Q2J0"/>
<evidence type="ECO:0000256" key="1">
    <source>
        <dbReference type="PROSITE-ProRule" id="PRU00285"/>
    </source>
</evidence>